<sequence length="131" mass="15248">MFLSIKLIVMILEDKTSKIIGAFYNVYNKLGYGFLEKVYENALIIELKKYSFDVKRQHPITVYYENVPVGEYFADIVVDDSIIIEIKTAETLVQAHEFQLLNYLKATKTEIGLLLNFGKKAEIRRKIFTNE</sequence>
<dbReference type="AlphaFoldDB" id="A0A645FP63"/>
<proteinExistence type="predicted"/>
<protein>
    <recommendedName>
        <fullName evidence="2">GxxExxY protein</fullName>
    </recommendedName>
</protein>
<dbReference type="Pfam" id="PF13366">
    <property type="entry name" value="PDDEXK_3"/>
    <property type="match status" value="1"/>
</dbReference>
<organism evidence="1">
    <name type="scientific">bioreactor metagenome</name>
    <dbReference type="NCBI Taxonomy" id="1076179"/>
    <lineage>
        <taxon>unclassified sequences</taxon>
        <taxon>metagenomes</taxon>
        <taxon>ecological metagenomes</taxon>
    </lineage>
</organism>
<comment type="caution">
    <text evidence="1">The sequence shown here is derived from an EMBL/GenBank/DDBJ whole genome shotgun (WGS) entry which is preliminary data.</text>
</comment>
<dbReference type="NCBIfam" id="TIGR04256">
    <property type="entry name" value="GxxExxY"/>
    <property type="match status" value="1"/>
</dbReference>
<accession>A0A645FP63</accession>
<dbReference type="EMBL" id="VSSQ01063138">
    <property type="protein sequence ID" value="MPN16217.1"/>
    <property type="molecule type" value="Genomic_DNA"/>
</dbReference>
<reference evidence="1" key="1">
    <citation type="submission" date="2019-08" db="EMBL/GenBank/DDBJ databases">
        <authorList>
            <person name="Kucharzyk K."/>
            <person name="Murdoch R.W."/>
            <person name="Higgins S."/>
            <person name="Loffler F."/>
        </authorList>
    </citation>
    <scope>NUCLEOTIDE SEQUENCE</scope>
</reference>
<name>A0A645FP63_9ZZZZ</name>
<evidence type="ECO:0000313" key="1">
    <source>
        <dbReference type="EMBL" id="MPN16217.1"/>
    </source>
</evidence>
<gene>
    <name evidence="1" type="ORF">SDC9_163555</name>
</gene>
<dbReference type="InterPro" id="IPR026350">
    <property type="entry name" value="GxxExxY"/>
</dbReference>
<evidence type="ECO:0008006" key="2">
    <source>
        <dbReference type="Google" id="ProtNLM"/>
    </source>
</evidence>